<evidence type="ECO:0000259" key="3">
    <source>
        <dbReference type="Pfam" id="PF11887"/>
    </source>
</evidence>
<dbReference type="NCBIfam" id="TIGR00996">
    <property type="entry name" value="Mtu_fam_mce"/>
    <property type="match status" value="1"/>
</dbReference>
<feature type="domain" description="Mammalian cell entry C-terminal" evidence="3">
    <location>
        <begin position="122"/>
        <end position="306"/>
    </location>
</feature>
<evidence type="ECO:0000313" key="4">
    <source>
        <dbReference type="EMBL" id="MDP9822353.1"/>
    </source>
</evidence>
<feature type="domain" description="Mce/MlaD" evidence="2">
    <location>
        <begin position="37"/>
        <end position="112"/>
    </location>
</feature>
<dbReference type="InterPro" id="IPR003399">
    <property type="entry name" value="Mce/MlaD"/>
</dbReference>
<comment type="caution">
    <text evidence="4">The sequence shown here is derived from an EMBL/GenBank/DDBJ whole genome shotgun (WGS) entry which is preliminary data.</text>
</comment>
<dbReference type="PANTHER" id="PTHR33371:SF15">
    <property type="entry name" value="LIPOPROTEIN LPRN"/>
    <property type="match status" value="1"/>
</dbReference>
<dbReference type="PROSITE" id="PS51257">
    <property type="entry name" value="PROKAR_LIPOPROTEIN"/>
    <property type="match status" value="1"/>
</dbReference>
<dbReference type="EMBL" id="JAUSQM010000001">
    <property type="protein sequence ID" value="MDP9822353.1"/>
    <property type="molecule type" value="Genomic_DNA"/>
</dbReference>
<dbReference type="Proteomes" id="UP001240447">
    <property type="component" value="Unassembled WGS sequence"/>
</dbReference>
<gene>
    <name evidence="4" type="ORF">J2S59_002162</name>
</gene>
<name>A0ABT9NPK3_9ACTN</name>
<dbReference type="PANTHER" id="PTHR33371">
    <property type="entry name" value="INTERMEMBRANE PHOSPHOLIPID TRANSPORT SYSTEM BINDING PROTEIN MLAD-RELATED"/>
    <property type="match status" value="1"/>
</dbReference>
<organism evidence="4 5">
    <name type="scientific">Nocardioides massiliensis</name>
    <dbReference type="NCBI Taxonomy" id="1325935"/>
    <lineage>
        <taxon>Bacteria</taxon>
        <taxon>Bacillati</taxon>
        <taxon>Actinomycetota</taxon>
        <taxon>Actinomycetes</taxon>
        <taxon>Propionibacteriales</taxon>
        <taxon>Nocardioidaceae</taxon>
        <taxon>Nocardioides</taxon>
    </lineage>
</organism>
<evidence type="ECO:0000259" key="2">
    <source>
        <dbReference type="Pfam" id="PF02470"/>
    </source>
</evidence>
<dbReference type="Pfam" id="PF02470">
    <property type="entry name" value="MlaD"/>
    <property type="match status" value="1"/>
</dbReference>
<feature type="region of interest" description="Disordered" evidence="1">
    <location>
        <begin position="327"/>
        <end position="348"/>
    </location>
</feature>
<sequence length="368" mass="38186">MTRPGRLTALAASAVLLLGGCGLELQDVPMPRLVSGPTYEVTAEFASALNLPLDAPVKLDGATVGQVSAITATDWHARVAMAIADDVALPEGVTAEIRLTSPMGVAFVDLTTPRGQDTTGGVLDDGALIPLSATSTAPDVSDLLSALSTLVTGGSFGDISTIVDELNVALADGTGGARRLLRRLESTATSVNARFDTVDELIRDADRLTAALARDRSVLTEALDTLGPAVATLNRQRESVMTLLGELRAFDATATPVVQQVRGDLVGTSTSLRTVLASLQRTTTDLTGVMEGLIAFAEGSGRASPGDFANFDLTFLLDPEALTRFRADDDPVDLPGAPRRPDGPPDELPQVLDRVLGGLLGAIGGIRP</sequence>
<dbReference type="InterPro" id="IPR005693">
    <property type="entry name" value="Mce"/>
</dbReference>
<dbReference type="RefSeq" id="WP_068120031.1">
    <property type="nucleotide sequence ID" value="NZ_CCXJ01000230.1"/>
</dbReference>
<evidence type="ECO:0000313" key="5">
    <source>
        <dbReference type="Proteomes" id="UP001240447"/>
    </source>
</evidence>
<dbReference type="Pfam" id="PF11887">
    <property type="entry name" value="Mce4_CUP1"/>
    <property type="match status" value="1"/>
</dbReference>
<evidence type="ECO:0000256" key="1">
    <source>
        <dbReference type="SAM" id="MobiDB-lite"/>
    </source>
</evidence>
<dbReference type="InterPro" id="IPR024516">
    <property type="entry name" value="Mce_C"/>
</dbReference>
<proteinExistence type="predicted"/>
<reference evidence="4 5" key="1">
    <citation type="submission" date="2023-07" db="EMBL/GenBank/DDBJ databases">
        <title>Sequencing the genomes of 1000 actinobacteria strains.</title>
        <authorList>
            <person name="Klenk H.-P."/>
        </authorList>
    </citation>
    <scope>NUCLEOTIDE SEQUENCE [LARGE SCALE GENOMIC DNA]</scope>
    <source>
        <strain evidence="4 5">GD13</strain>
    </source>
</reference>
<protein>
    <submittedName>
        <fullName evidence="4">Phospholipid/cholesterol/gamma-HCH transport system substrate-binding protein</fullName>
    </submittedName>
</protein>
<accession>A0ABT9NPK3</accession>
<dbReference type="InterPro" id="IPR052336">
    <property type="entry name" value="MlaD_Phospholipid_Transporter"/>
</dbReference>
<keyword evidence="5" id="KW-1185">Reference proteome</keyword>